<dbReference type="SUPFAM" id="SSF101327">
    <property type="entry name" value="YgfB-like"/>
    <property type="match status" value="1"/>
</dbReference>
<gene>
    <name evidence="2" type="ORF">DI564_15355</name>
</gene>
<organism evidence="2 3">
    <name type="scientific">Rhodanobacter denitrificans</name>
    <dbReference type="NCBI Taxonomy" id="666685"/>
    <lineage>
        <taxon>Bacteria</taxon>
        <taxon>Pseudomonadati</taxon>
        <taxon>Pseudomonadota</taxon>
        <taxon>Gammaproteobacteria</taxon>
        <taxon>Lysobacterales</taxon>
        <taxon>Rhodanobacteraceae</taxon>
        <taxon>Rhodanobacter</taxon>
    </lineage>
</organism>
<dbReference type="PANTHER" id="PTHR37528:SF1">
    <property type="entry name" value="UPF0149 PROTEIN YGFB"/>
    <property type="match status" value="1"/>
</dbReference>
<comment type="caution">
    <text evidence="2">The sequence shown here is derived from an EMBL/GenBank/DDBJ whole genome shotgun (WGS) entry which is preliminary data.</text>
</comment>
<dbReference type="InterPro" id="IPR011978">
    <property type="entry name" value="YgfB-like"/>
</dbReference>
<dbReference type="Proteomes" id="UP000249046">
    <property type="component" value="Unassembled WGS sequence"/>
</dbReference>
<evidence type="ECO:0000256" key="1">
    <source>
        <dbReference type="ARBA" id="ARBA00038308"/>
    </source>
</evidence>
<reference evidence="2 3" key="1">
    <citation type="submission" date="2017-08" db="EMBL/GenBank/DDBJ databases">
        <title>Infants hospitalized years apart are colonized by the same room-sourced microbial strains.</title>
        <authorList>
            <person name="Brooks B."/>
            <person name="Olm M.R."/>
            <person name="Firek B.A."/>
            <person name="Baker R."/>
            <person name="Thomas B.C."/>
            <person name="Morowitz M.J."/>
            <person name="Banfield J.F."/>
        </authorList>
    </citation>
    <scope>NUCLEOTIDE SEQUENCE [LARGE SCALE GENOMIC DNA]</scope>
    <source>
        <strain evidence="2">S2_005_003_R2_42</strain>
    </source>
</reference>
<accession>A0A2W5LTS4</accession>
<dbReference type="AlphaFoldDB" id="A0A2W5LTS4"/>
<dbReference type="Pfam" id="PF03695">
    <property type="entry name" value="UPF0149"/>
    <property type="match status" value="1"/>
</dbReference>
<dbReference type="GO" id="GO:0005829">
    <property type="term" value="C:cytosol"/>
    <property type="evidence" value="ECO:0007669"/>
    <property type="project" value="TreeGrafter"/>
</dbReference>
<comment type="similarity">
    <text evidence="1">Belongs to the UPF0149 family.</text>
</comment>
<dbReference type="Gene3D" id="1.20.120.740">
    <property type="entry name" value="YgfB uncharacterised protein family UPF0149, PF03695"/>
    <property type="match status" value="1"/>
</dbReference>
<dbReference type="EMBL" id="QFPO01000019">
    <property type="protein sequence ID" value="PZQ10697.1"/>
    <property type="molecule type" value="Genomic_DNA"/>
</dbReference>
<dbReference type="PANTHER" id="PTHR37528">
    <property type="entry name" value="UPF0149 PROTEIN YGFB"/>
    <property type="match status" value="1"/>
</dbReference>
<evidence type="ECO:0000313" key="2">
    <source>
        <dbReference type="EMBL" id="PZQ10697.1"/>
    </source>
</evidence>
<protein>
    <recommendedName>
        <fullName evidence="4">YecA family protein</fullName>
    </recommendedName>
</protein>
<sequence length="181" mass="19357">MTESVPSLAELDRALREARSGIGAGELHGSLTGYLCAGGRAGSQEWLQALQLDDPGALPAQLAGRLYEDCRRQLDDPDFGFQPLLPDEDAPLAERAEALVAWCRGFLGGAGLAGLDARSLSDDADEILRDFAGIAGSQLDYADDEEDEAALAEVQEFVRIGVLLLQRELAGARAPRAKRLH</sequence>
<dbReference type="InterPro" id="IPR036255">
    <property type="entry name" value="YgfB-like_sf"/>
</dbReference>
<evidence type="ECO:0008006" key="4">
    <source>
        <dbReference type="Google" id="ProtNLM"/>
    </source>
</evidence>
<evidence type="ECO:0000313" key="3">
    <source>
        <dbReference type="Proteomes" id="UP000249046"/>
    </source>
</evidence>
<name>A0A2W5LTS4_9GAMM</name>
<proteinExistence type="inferred from homology"/>